<feature type="region of interest" description="Disordered" evidence="7">
    <location>
        <begin position="134"/>
        <end position="167"/>
    </location>
</feature>
<evidence type="ECO:0000256" key="6">
    <source>
        <dbReference type="ARBA" id="ARBA00023320"/>
    </source>
</evidence>
<dbReference type="InterPro" id="IPR051041">
    <property type="entry name" value="FMRFamide-related_np"/>
</dbReference>
<dbReference type="PANTHER" id="PTHR20986">
    <property type="entry name" value="FMRFAMIDE-RELATED PEPTIDES"/>
    <property type="match status" value="1"/>
</dbReference>
<evidence type="ECO:0000256" key="5">
    <source>
        <dbReference type="ARBA" id="ARBA00022815"/>
    </source>
</evidence>
<keyword evidence="3" id="KW-0964">Secreted</keyword>
<dbReference type="GO" id="GO:0005576">
    <property type="term" value="C:extracellular region"/>
    <property type="evidence" value="ECO:0007669"/>
    <property type="project" value="UniProtKB-SubCell"/>
</dbReference>
<evidence type="ECO:0000313" key="10">
    <source>
        <dbReference type="Proteomes" id="UP000076408"/>
    </source>
</evidence>
<evidence type="ECO:0000256" key="8">
    <source>
        <dbReference type="SAM" id="SignalP"/>
    </source>
</evidence>
<keyword evidence="8" id="KW-0732">Signal</keyword>
<evidence type="ECO:0000256" key="2">
    <source>
        <dbReference type="ARBA" id="ARBA00006356"/>
    </source>
</evidence>
<dbReference type="EnsemblMetazoa" id="ASTEI02126-RA">
    <property type="protein sequence ID" value="ASTEI02126-PA"/>
    <property type="gene ID" value="ASTEI02126"/>
</dbReference>
<evidence type="ECO:0000256" key="1">
    <source>
        <dbReference type="ARBA" id="ARBA00004613"/>
    </source>
</evidence>
<dbReference type="AlphaFoldDB" id="A0A182Y0Z0"/>
<keyword evidence="4" id="KW-0677">Repeat</keyword>
<keyword evidence="10" id="KW-1185">Reference proteome</keyword>
<keyword evidence="6" id="KW-0527">Neuropeptide</keyword>
<dbReference type="PANTHER" id="PTHR20986:SF22">
    <property type="entry name" value="FMRFAMIDE-RELATED PEPTIDES"/>
    <property type="match status" value="1"/>
</dbReference>
<comment type="subcellular location">
    <subcellularLocation>
        <location evidence="1">Secreted</location>
    </subcellularLocation>
</comment>
<dbReference type="VEuPathDB" id="VectorBase:ASTEI02126"/>
<feature type="signal peptide" evidence="8">
    <location>
        <begin position="1"/>
        <end position="21"/>
    </location>
</feature>
<evidence type="ECO:0000256" key="4">
    <source>
        <dbReference type="ARBA" id="ARBA00022737"/>
    </source>
</evidence>
<dbReference type="VEuPathDB" id="VectorBase:ASTEI20_039323"/>
<reference evidence="9" key="2">
    <citation type="submission" date="2020-05" db="UniProtKB">
        <authorList>
            <consortium name="EnsemblMetazoa"/>
        </authorList>
    </citation>
    <scope>IDENTIFICATION</scope>
    <source>
        <strain evidence="9">Indian</strain>
    </source>
</reference>
<feature type="chain" id="PRO_5043960516" evidence="8">
    <location>
        <begin position="22"/>
        <end position="837"/>
    </location>
</feature>
<reference evidence="10" key="1">
    <citation type="journal article" date="2014" name="Genome Biol.">
        <title>Genome analysis of a major urban malaria vector mosquito, Anopheles stephensi.</title>
        <authorList>
            <person name="Jiang X."/>
            <person name="Peery A."/>
            <person name="Hall A.B."/>
            <person name="Sharma A."/>
            <person name="Chen X.G."/>
            <person name="Waterhouse R.M."/>
            <person name="Komissarov A."/>
            <person name="Riehle M.M."/>
            <person name="Shouche Y."/>
            <person name="Sharakhova M.V."/>
            <person name="Lawson D."/>
            <person name="Pakpour N."/>
            <person name="Arensburger P."/>
            <person name="Davidson V.L."/>
            <person name="Eiglmeier K."/>
            <person name="Emrich S."/>
            <person name="George P."/>
            <person name="Kennedy R.C."/>
            <person name="Mane S.P."/>
            <person name="Maslen G."/>
            <person name="Oringanje C."/>
            <person name="Qi Y."/>
            <person name="Settlage R."/>
            <person name="Tojo M."/>
            <person name="Tubio J.M."/>
            <person name="Unger M.F."/>
            <person name="Wang B."/>
            <person name="Vernick K.D."/>
            <person name="Ribeiro J.M."/>
            <person name="James A.A."/>
            <person name="Michel K."/>
            <person name="Riehle M.A."/>
            <person name="Luckhart S."/>
            <person name="Sharakhov I.V."/>
            <person name="Tu Z."/>
        </authorList>
    </citation>
    <scope>NUCLEOTIDE SEQUENCE [LARGE SCALE GENOMIC DNA]</scope>
    <source>
        <strain evidence="10">Indian</strain>
    </source>
</reference>
<dbReference type="GO" id="GO:0007218">
    <property type="term" value="P:neuropeptide signaling pathway"/>
    <property type="evidence" value="ECO:0007669"/>
    <property type="project" value="UniProtKB-KW"/>
</dbReference>
<dbReference type="STRING" id="30069.A0A182Y0Z0"/>
<dbReference type="VEuPathDB" id="VectorBase:ASTE015935"/>
<dbReference type="VEuPathDB" id="VectorBase:ASTEI20_038583"/>
<dbReference type="InterPro" id="IPR002544">
    <property type="entry name" value="FMRFamid-related_peptide-like"/>
</dbReference>
<feature type="region of interest" description="Disordered" evidence="7">
    <location>
        <begin position="266"/>
        <end position="290"/>
    </location>
</feature>
<organism evidence="9 10">
    <name type="scientific">Anopheles stephensi</name>
    <name type="common">Indo-Pakistan malaria mosquito</name>
    <dbReference type="NCBI Taxonomy" id="30069"/>
    <lineage>
        <taxon>Eukaryota</taxon>
        <taxon>Metazoa</taxon>
        <taxon>Ecdysozoa</taxon>
        <taxon>Arthropoda</taxon>
        <taxon>Hexapoda</taxon>
        <taxon>Insecta</taxon>
        <taxon>Pterygota</taxon>
        <taxon>Neoptera</taxon>
        <taxon>Endopterygota</taxon>
        <taxon>Diptera</taxon>
        <taxon>Nematocera</taxon>
        <taxon>Culicoidea</taxon>
        <taxon>Culicidae</taxon>
        <taxon>Anophelinae</taxon>
        <taxon>Anopheles</taxon>
    </lineage>
</organism>
<dbReference type="Proteomes" id="UP000076408">
    <property type="component" value="Unassembled WGS sequence"/>
</dbReference>
<comment type="similarity">
    <text evidence="2">Belongs to the FARP (FMRFamide related peptide) family.</text>
</comment>
<proteinExistence type="inferred from homology"/>
<feature type="region of interest" description="Disordered" evidence="7">
    <location>
        <begin position="779"/>
        <end position="802"/>
    </location>
</feature>
<name>A0A182Y0Z0_ANOST</name>
<keyword evidence="5" id="KW-0027">Amidation</keyword>
<dbReference type="VEuPathDB" id="VectorBase:ASTE015934"/>
<protein>
    <submittedName>
        <fullName evidence="9">Uncharacterized protein</fullName>
    </submittedName>
</protein>
<accession>A0A182Y0Z0</accession>
<evidence type="ECO:0000256" key="3">
    <source>
        <dbReference type="ARBA" id="ARBA00022525"/>
    </source>
</evidence>
<sequence length="837" mass="94893">MKFYLFLAIIVCESCNYFSHAEYDSLVELAAGPLELGSLTGGHRLDESSETNGGEWAPFYPWSAAIKRSAKSDIQTRRRSALDKNFMRFGRSDKDMLRQARANLMRFGRPDRNFLRFGRDPYAALLHDDELSKEYATSTEQLEPPNQPSVDEPTAAKRNGGLGASEEMLNTGLSESGEQIKPKQILYIRRDSPKNLMRFGKRRSTGSGYMRFGRAGNLMRFGRASDEPSLALLAASSQMARSTRAGPNLMRFGRASNLMRFGRAGTNGTRTAAEEPNAASSGQAPDTGLPPNLVELFEKEPDRMLLDALEAAQEADERLPLYIVEKKYEAPADRADVPTTVEKKSHRIQVRLPAPELSQTELQTGASRAVRETAQSNLCDSQQVGILRGATAYTKQYREIDDVLKHLAVAYLFTVLKSPPHWTPETFGEIVELESTIANTKLETRLPIFRNDKTYNIHLSSTLLKGRFVTPQERPAHAQLNVNQALARIKRGKAAIWMCDSYFFLIRRLVTGWYFYTMNLQDKPALTFFSCAQLMVNLVRESYGCNEHSKYFLSNIVLHSVEEGDLTRIVWKMKRSCGMKLTSPMEAILHGNICLVRPSLERSLEIGLNVLERAGNVQKKPRSWDNKLLNGCFKRAQVSWKVAEKMAAFVRDKTDPSYTVGGYELTCRTAPIGHRQRKHFEELVNYFLASCNALLVVGLDCCFLFWSRDNFLYWFSPYRYSSLQEKPEILQSRACFVHMTNALAKASQSLYEYLYELGVFPDHTIELLPVRVDDRVPHAPIPDEDEDSLDQEGLTIPPASDRGWTNFYSPELHTPSELRLARQMLDMVYRTAEDRCD</sequence>
<evidence type="ECO:0000256" key="7">
    <source>
        <dbReference type="SAM" id="MobiDB-lite"/>
    </source>
</evidence>
<dbReference type="Pfam" id="PF01581">
    <property type="entry name" value="FARP"/>
    <property type="match status" value="5"/>
</dbReference>
<evidence type="ECO:0000313" key="9">
    <source>
        <dbReference type="EnsemblMetazoa" id="ASTEI02126-PA"/>
    </source>
</evidence>